<comment type="caution">
    <text evidence="2">The sequence shown here is derived from an EMBL/GenBank/DDBJ whole genome shotgun (WGS) entry which is preliminary data.</text>
</comment>
<evidence type="ECO:0000313" key="2">
    <source>
        <dbReference type="EMBL" id="MBB4286945.1"/>
    </source>
</evidence>
<accession>A0A7W6S210</accession>
<protein>
    <submittedName>
        <fullName evidence="2">SH3-like domain-containing protein</fullName>
    </submittedName>
</protein>
<reference evidence="2 3" key="1">
    <citation type="submission" date="2020-08" db="EMBL/GenBank/DDBJ databases">
        <title>Genome sequencing of Purple Non-Sulfur Bacteria from various extreme environments.</title>
        <authorList>
            <person name="Mayer M."/>
        </authorList>
    </citation>
    <scope>NUCLEOTIDE SEQUENCE [LARGE SCALE GENOMIC DNA]</scope>
    <source>
        <strain evidence="2 3">JA135</strain>
    </source>
</reference>
<evidence type="ECO:0000256" key="1">
    <source>
        <dbReference type="SAM" id="MobiDB-lite"/>
    </source>
</evidence>
<dbReference type="Pfam" id="PF06347">
    <property type="entry name" value="SH3_4"/>
    <property type="match status" value="2"/>
</dbReference>
<feature type="region of interest" description="Disordered" evidence="1">
    <location>
        <begin position="38"/>
        <end position="69"/>
    </location>
</feature>
<gene>
    <name evidence="2" type="ORF">GGD88_002688</name>
</gene>
<dbReference type="Proteomes" id="UP000555728">
    <property type="component" value="Unassembled WGS sequence"/>
</dbReference>
<dbReference type="InterPro" id="IPR010466">
    <property type="entry name" value="DUF1058"/>
</dbReference>
<proteinExistence type="predicted"/>
<evidence type="ECO:0000313" key="3">
    <source>
        <dbReference type="Proteomes" id="UP000555728"/>
    </source>
</evidence>
<feature type="compositionally biased region" description="Low complexity" evidence="1">
    <location>
        <begin position="38"/>
        <end position="60"/>
    </location>
</feature>
<organism evidence="2 3">
    <name type="scientific">Roseospira goensis</name>
    <dbReference type="NCBI Taxonomy" id="391922"/>
    <lineage>
        <taxon>Bacteria</taxon>
        <taxon>Pseudomonadati</taxon>
        <taxon>Pseudomonadota</taxon>
        <taxon>Alphaproteobacteria</taxon>
        <taxon>Rhodospirillales</taxon>
        <taxon>Rhodospirillaceae</taxon>
        <taxon>Roseospira</taxon>
    </lineage>
</organism>
<keyword evidence="3" id="KW-1185">Reference proteome</keyword>
<dbReference type="Gene3D" id="2.30.30.40">
    <property type="entry name" value="SH3 Domains"/>
    <property type="match status" value="1"/>
</dbReference>
<dbReference type="RefSeq" id="WP_184436221.1">
    <property type="nucleotide sequence ID" value="NZ_JACIGI010000024.1"/>
</dbReference>
<dbReference type="AlphaFoldDB" id="A0A7W6S210"/>
<sequence length="208" mass="22424">MTAQPPRPALPAPPRARGLVATLAVGLAAALVLAGPGPARAQGTEPESAPDAAPATPAPEEAVRVGPSGRPLPRFAALGSDHINMRTGPGTRYPVTWVYKRRGLPVEVTRETEDWREVRDPDGAEGWMHKAMLSHSNRMALVTGETRQILLRRPEPAAEGVAEVEPGVIVKLLQCPRDGRHCRVEAGRFQGWLLRAALWGVHPTDYVD</sequence>
<dbReference type="EMBL" id="JACIGI010000024">
    <property type="protein sequence ID" value="MBB4286945.1"/>
    <property type="molecule type" value="Genomic_DNA"/>
</dbReference>
<name>A0A7W6S210_9PROT</name>